<keyword evidence="3" id="KW-1185">Reference proteome</keyword>
<accession>A0A2T0GZD5</accession>
<name>A0A2T0GZD5_ACTMO</name>
<organism evidence="2 3">
    <name type="scientific">Actinopolyspora mortivallis</name>
    <dbReference type="NCBI Taxonomy" id="33906"/>
    <lineage>
        <taxon>Bacteria</taxon>
        <taxon>Bacillati</taxon>
        <taxon>Actinomycetota</taxon>
        <taxon>Actinomycetes</taxon>
        <taxon>Actinopolysporales</taxon>
        <taxon>Actinopolysporaceae</taxon>
        <taxon>Actinopolyspora</taxon>
    </lineage>
</organism>
<evidence type="ECO:0000313" key="2">
    <source>
        <dbReference type="EMBL" id="PRW64450.1"/>
    </source>
</evidence>
<protein>
    <submittedName>
        <fullName evidence="2">Uncharacterized protein</fullName>
    </submittedName>
</protein>
<sequence length="164" mass="16975">MEVVDIPRGPLSSSVSLNRRRLLGLSALLPWAPVLLGCSASGAPSPDPLVPLAANAAEDERLARATAAEAELSEQAELVARVRAEHAKALRREIERLGGDPGTPSTTSPPSPGPESTRPGRTRLRSALREAQGRAEETVPLVTGHQAGLVGSVSAACASLLEVV</sequence>
<gene>
    <name evidence="2" type="ORF">CEP50_05930</name>
</gene>
<evidence type="ECO:0000256" key="1">
    <source>
        <dbReference type="SAM" id="MobiDB-lite"/>
    </source>
</evidence>
<reference evidence="2 3" key="1">
    <citation type="submission" date="2018-03" db="EMBL/GenBank/DDBJ databases">
        <title>Actinopolyspora mortivallis from Sahara, screening for active biomolecules.</title>
        <authorList>
            <person name="Selama O."/>
            <person name="Wellington E.M.H."/>
            <person name="Hacene H."/>
        </authorList>
    </citation>
    <scope>NUCLEOTIDE SEQUENCE [LARGE SCALE GENOMIC DNA]</scope>
    <source>
        <strain evidence="2 3">M5A</strain>
    </source>
</reference>
<dbReference type="Proteomes" id="UP000239352">
    <property type="component" value="Unassembled WGS sequence"/>
</dbReference>
<dbReference type="STRING" id="1050202.GCA_000384035_02218"/>
<comment type="caution">
    <text evidence="2">The sequence shown here is derived from an EMBL/GenBank/DDBJ whole genome shotgun (WGS) entry which is preliminary data.</text>
</comment>
<feature type="region of interest" description="Disordered" evidence="1">
    <location>
        <begin position="90"/>
        <end position="122"/>
    </location>
</feature>
<evidence type="ECO:0000313" key="3">
    <source>
        <dbReference type="Proteomes" id="UP000239352"/>
    </source>
</evidence>
<dbReference type="EMBL" id="PVSR01000004">
    <property type="protein sequence ID" value="PRW64450.1"/>
    <property type="molecule type" value="Genomic_DNA"/>
</dbReference>
<dbReference type="InParanoid" id="A0A2T0GZD5"/>
<dbReference type="RefSeq" id="WP_106112896.1">
    <property type="nucleotide sequence ID" value="NZ_PVSR01000004.1"/>
</dbReference>
<proteinExistence type="predicted"/>
<dbReference type="AlphaFoldDB" id="A0A2T0GZD5"/>